<dbReference type="KEGG" id="mflg:ABS361_03010"/>
<dbReference type="AlphaFoldDB" id="A0AAU7XBZ5"/>
<accession>A0AAU7XBZ5</accession>
<reference evidence="1" key="1">
    <citation type="submission" date="2024-06" db="EMBL/GenBank/DDBJ databases">
        <title>Methylostella associata gen. nov., sp. nov., a novel Ancalomicrobiaceae-affiliated facultatively methylotrophic bacteria that feed on methanotrophs of the genus Methylococcus.</title>
        <authorList>
            <person name="Saltykova V."/>
            <person name="Danilova O.V."/>
            <person name="Oshkin I.Y."/>
            <person name="Belova S.E."/>
            <person name="Pimenov N.V."/>
            <person name="Dedysh S.N."/>
        </authorList>
    </citation>
    <scope>NUCLEOTIDE SEQUENCE</scope>
    <source>
        <strain evidence="1">S20</strain>
    </source>
</reference>
<sequence length="204" mass="23537">MIRVVPQERFKPAVADLIRGARSVEPPTDYPGALYLRADDSFVGIRATRTRFVVEITRNPGASRSLDALKFFAADRPTVPEASRERIVRVTDYLDELPWLVEHDEPVSFRQLINEALFYFEMTQKETINYAQHALVRLLQAGAIPCRPSNDAVLWRPDWRYGSDRGTIHERIMLEWMADLCPRLPFWTGVWLGLPRDVPSERSL</sequence>
<dbReference type="RefSeq" id="WP_407050363.1">
    <property type="nucleotide sequence ID" value="NZ_CP158568.1"/>
</dbReference>
<protein>
    <submittedName>
        <fullName evidence="1">Uncharacterized protein</fullName>
    </submittedName>
</protein>
<proteinExistence type="predicted"/>
<evidence type="ECO:0000313" key="1">
    <source>
        <dbReference type="EMBL" id="XBY45273.1"/>
    </source>
</evidence>
<name>A0AAU7XBZ5_9HYPH</name>
<organism evidence="1">
    <name type="scientific">Methyloraptor flagellatus</name>
    <dbReference type="NCBI Taxonomy" id="3162530"/>
    <lineage>
        <taxon>Bacteria</taxon>
        <taxon>Pseudomonadati</taxon>
        <taxon>Pseudomonadota</taxon>
        <taxon>Alphaproteobacteria</taxon>
        <taxon>Hyphomicrobiales</taxon>
        <taxon>Ancalomicrobiaceae</taxon>
        <taxon>Methyloraptor</taxon>
    </lineage>
</organism>
<dbReference type="EMBL" id="CP158568">
    <property type="protein sequence ID" value="XBY45273.1"/>
    <property type="molecule type" value="Genomic_DNA"/>
</dbReference>
<gene>
    <name evidence="1" type="ORF">ABS361_03010</name>
</gene>